<accession>A0A927CRK1</accession>
<dbReference type="Gene3D" id="3.40.190.10">
    <property type="entry name" value="Periplasmic binding protein-like II"/>
    <property type="match status" value="1"/>
</dbReference>
<evidence type="ECO:0000313" key="1">
    <source>
        <dbReference type="EMBL" id="MBD2872848.1"/>
    </source>
</evidence>
<name>A0A927CRK1_9BACL</name>
<comment type="caution">
    <text evidence="1">The sequence shown here is derived from an EMBL/GenBank/DDBJ whole genome shotgun (WGS) entry which is preliminary data.</text>
</comment>
<gene>
    <name evidence="1" type="ORF">IDH41_30240</name>
</gene>
<dbReference type="RefSeq" id="WP_190867914.1">
    <property type="nucleotide sequence ID" value="NZ_JACXIY010000062.1"/>
</dbReference>
<organism evidence="1 2">
    <name type="scientific">Paenibacillus arenilitoris</name>
    <dbReference type="NCBI Taxonomy" id="2772299"/>
    <lineage>
        <taxon>Bacteria</taxon>
        <taxon>Bacillati</taxon>
        <taxon>Bacillota</taxon>
        <taxon>Bacilli</taxon>
        <taxon>Bacillales</taxon>
        <taxon>Paenibacillaceae</taxon>
        <taxon>Paenibacillus</taxon>
    </lineage>
</organism>
<dbReference type="AlphaFoldDB" id="A0A927CRK1"/>
<sequence>MAAWFSFGRSQRDLFFDRADQEGEVSSWIESEEFKRDAAFFREAYQKGLINADVLTAPTEVVNNEEQLGRFLFREGDGVNDQLPKKVPGAMLEGYFLNESIKFRSYGVRNSNGVSAT</sequence>
<reference evidence="1" key="1">
    <citation type="submission" date="2020-09" db="EMBL/GenBank/DDBJ databases">
        <title>A novel bacterium of genus Paenibacillus, isolated from South China Sea.</title>
        <authorList>
            <person name="Huang H."/>
            <person name="Mo K."/>
            <person name="Hu Y."/>
        </authorList>
    </citation>
    <scope>NUCLEOTIDE SEQUENCE</scope>
    <source>
        <strain evidence="1">IB182493</strain>
    </source>
</reference>
<keyword evidence="2" id="KW-1185">Reference proteome</keyword>
<evidence type="ECO:0000313" key="2">
    <source>
        <dbReference type="Proteomes" id="UP000632125"/>
    </source>
</evidence>
<proteinExistence type="predicted"/>
<dbReference type="Proteomes" id="UP000632125">
    <property type="component" value="Unassembled WGS sequence"/>
</dbReference>
<dbReference type="EMBL" id="JACXIY010000062">
    <property type="protein sequence ID" value="MBD2872848.1"/>
    <property type="molecule type" value="Genomic_DNA"/>
</dbReference>
<protein>
    <submittedName>
        <fullName evidence="1">Uncharacterized protein</fullName>
    </submittedName>
</protein>